<accession>A0A1H3XHZ7</accession>
<dbReference type="GO" id="GO:0004622">
    <property type="term" value="F:phosphatidylcholine lysophospholipase activity"/>
    <property type="evidence" value="ECO:0007669"/>
    <property type="project" value="TreeGrafter"/>
</dbReference>
<dbReference type="AlphaFoldDB" id="A0A1H3XHZ7"/>
<dbReference type="InterPro" id="IPR013830">
    <property type="entry name" value="SGNH_hydro"/>
</dbReference>
<reference evidence="2 3" key="1">
    <citation type="submission" date="2016-10" db="EMBL/GenBank/DDBJ databases">
        <authorList>
            <person name="de Groot N.N."/>
        </authorList>
    </citation>
    <scope>NUCLEOTIDE SEQUENCE [LARGE SCALE GENOMIC DNA]</scope>
    <source>
        <strain evidence="2 3">DSM 19033</strain>
    </source>
</reference>
<dbReference type="InterPro" id="IPR011990">
    <property type="entry name" value="TPR-like_helical_dom_sf"/>
</dbReference>
<evidence type="ECO:0000259" key="1">
    <source>
        <dbReference type="Pfam" id="PF13472"/>
    </source>
</evidence>
<dbReference type="EMBL" id="FNRA01000001">
    <property type="protein sequence ID" value="SDZ98188.1"/>
    <property type="molecule type" value="Genomic_DNA"/>
</dbReference>
<keyword evidence="2" id="KW-0378">Hydrolase</keyword>
<dbReference type="STRING" id="425514.SAMN05443550_101601"/>
<proteinExistence type="predicted"/>
<dbReference type="InterPro" id="IPR036514">
    <property type="entry name" value="SGNH_hydro_sf"/>
</dbReference>
<evidence type="ECO:0000313" key="2">
    <source>
        <dbReference type="EMBL" id="SDZ98188.1"/>
    </source>
</evidence>
<name>A0A1H3XHZ7_9SPHI</name>
<evidence type="ECO:0000313" key="3">
    <source>
        <dbReference type="Proteomes" id="UP000198850"/>
    </source>
</evidence>
<dbReference type="Gene3D" id="3.40.50.1110">
    <property type="entry name" value="SGNH hydrolase"/>
    <property type="match status" value="1"/>
</dbReference>
<dbReference type="Proteomes" id="UP000198850">
    <property type="component" value="Unassembled WGS sequence"/>
</dbReference>
<dbReference type="PANTHER" id="PTHR30383:SF5">
    <property type="entry name" value="SGNH HYDROLASE-TYPE ESTERASE DOMAIN-CONTAINING PROTEIN"/>
    <property type="match status" value="1"/>
</dbReference>
<feature type="domain" description="SGNH hydrolase-type esterase" evidence="1">
    <location>
        <begin position="88"/>
        <end position="261"/>
    </location>
</feature>
<dbReference type="Gene3D" id="1.25.40.10">
    <property type="entry name" value="Tetratricopeptide repeat domain"/>
    <property type="match status" value="1"/>
</dbReference>
<dbReference type="InterPro" id="IPR051532">
    <property type="entry name" value="Ester_Hydrolysis_Enzymes"/>
</dbReference>
<gene>
    <name evidence="2" type="ORF">SAMN05443550_101601</name>
</gene>
<dbReference type="PANTHER" id="PTHR30383">
    <property type="entry name" value="THIOESTERASE 1/PROTEASE 1/LYSOPHOSPHOLIPASE L1"/>
    <property type="match status" value="1"/>
</dbReference>
<keyword evidence="3" id="KW-1185">Reference proteome</keyword>
<dbReference type="Pfam" id="PF13472">
    <property type="entry name" value="Lipase_GDSL_2"/>
    <property type="match status" value="1"/>
</dbReference>
<dbReference type="SUPFAM" id="SSF48452">
    <property type="entry name" value="TPR-like"/>
    <property type="match status" value="1"/>
</dbReference>
<dbReference type="RefSeq" id="WP_175470467.1">
    <property type="nucleotide sequence ID" value="NZ_FNRA01000001.1"/>
</dbReference>
<dbReference type="SUPFAM" id="SSF52266">
    <property type="entry name" value="SGNH hydrolase"/>
    <property type="match status" value="1"/>
</dbReference>
<protein>
    <submittedName>
        <fullName evidence="2">GDSL-like Lipase/Acylhydrolase family protein</fullName>
    </submittedName>
</protein>
<organism evidence="2 3">
    <name type="scientific">Pedobacter hartonius</name>
    <dbReference type="NCBI Taxonomy" id="425514"/>
    <lineage>
        <taxon>Bacteria</taxon>
        <taxon>Pseudomonadati</taxon>
        <taxon>Bacteroidota</taxon>
        <taxon>Sphingobacteriia</taxon>
        <taxon>Sphingobacteriales</taxon>
        <taxon>Sphingobacteriaceae</taxon>
        <taxon>Pedobacter</taxon>
    </lineage>
</organism>
<sequence>MNKNKLIWFKVLALLLPVVILCLAELMLRLFNYGHTTALFVKDPDDQSCMVMNPYASAKFFSDSVNATKGNHEQFKIVKAPGTFRIFVLGESTTVGYPYMHNGSFHRWLQYRLMHTFPDRNFEVVNVSLTAVNSYTVLDFARQTIPYHPDAVLIYTGHNEYYGALGTGSTSRIAGKPFWINTVVTLRGLRLVQLIENAVQGVQKVFGGAHTDTRDNLMKRMAASQEIANGSADYRQGITQFNQNMTEVCRLLSAQHIPVFLSTLVSNEKDLKPFISASGPRSANEFYQLANTAYAKGDYKSAKSQYIQAKESDLLRFRAPEAMNAAIKKIATQFPGVYLTDSRSLFERYSPHGILGKETLLEHVHPNLLGYALLSDAFYQEMKRSHLLRPGAGMEMSFAQLLKQMPLTRVDSLYGAWQIMMLKTGWPFNIPIPKDFKRGGGMDEKIAGALAVDRISWADAMDNLFRYSLKINDKAMALKITEALILENPYHVPYYLYAGRLSFETQNFNHGLLYFKKAWMLEPSEANLQNLYLLCLKADHPEEALVYLNKLAAGNTSGQGIDRAVSMIRDIIRLKQQGALMPDSSKNRIAWNYRQLNAQEAAVKYEDR</sequence>